<proteinExistence type="predicted"/>
<accession>A0ABC8VTQ7</accession>
<keyword evidence="2" id="KW-0472">Membrane</keyword>
<name>A0ABC8VTQ7_9POAL</name>
<evidence type="ECO:0000256" key="1">
    <source>
        <dbReference type="SAM" id="MobiDB-lite"/>
    </source>
</evidence>
<feature type="region of interest" description="Disordered" evidence="1">
    <location>
        <begin position="1"/>
        <end position="35"/>
    </location>
</feature>
<keyword evidence="2" id="KW-1133">Transmembrane helix</keyword>
<evidence type="ECO:0000313" key="4">
    <source>
        <dbReference type="Proteomes" id="UP001497457"/>
    </source>
</evidence>
<dbReference type="AlphaFoldDB" id="A0ABC8VTQ7"/>
<protein>
    <submittedName>
        <fullName evidence="3">Uncharacterized protein</fullName>
    </submittedName>
</protein>
<feature type="transmembrane region" description="Helical" evidence="2">
    <location>
        <begin position="45"/>
        <end position="62"/>
    </location>
</feature>
<sequence length="175" mass="19287">MASMDSSAAAKLLQRPPSPQAAELPAPPPEGSGGRLLGKLSGTRLRALAAFLLVLDYFQVILKNLDETIDEPGAPLPWRLAAGVALAYAAAAALICFLRRLERRRLPDDHDARWEKGMKVTAHVLLYAIVFVLGFFSGGMTPLAWYIFVWVGSRDHVYLGIEVHEEESEKKQYEA</sequence>
<gene>
    <name evidence="3" type="ORF">URODEC1_LOCUS6020</name>
</gene>
<evidence type="ECO:0000256" key="2">
    <source>
        <dbReference type="SAM" id="Phobius"/>
    </source>
</evidence>
<dbReference type="Proteomes" id="UP001497457">
    <property type="component" value="Chromosome 10rd"/>
</dbReference>
<feature type="transmembrane region" description="Helical" evidence="2">
    <location>
        <begin position="78"/>
        <end position="98"/>
    </location>
</feature>
<reference evidence="3" key="1">
    <citation type="submission" date="2024-10" db="EMBL/GenBank/DDBJ databases">
        <authorList>
            <person name="Ryan C."/>
        </authorList>
    </citation>
    <scope>NUCLEOTIDE SEQUENCE [LARGE SCALE GENOMIC DNA]</scope>
</reference>
<organism evidence="3 4">
    <name type="scientific">Urochloa decumbens</name>
    <dbReference type="NCBI Taxonomy" id="240449"/>
    <lineage>
        <taxon>Eukaryota</taxon>
        <taxon>Viridiplantae</taxon>
        <taxon>Streptophyta</taxon>
        <taxon>Embryophyta</taxon>
        <taxon>Tracheophyta</taxon>
        <taxon>Spermatophyta</taxon>
        <taxon>Magnoliopsida</taxon>
        <taxon>Liliopsida</taxon>
        <taxon>Poales</taxon>
        <taxon>Poaceae</taxon>
        <taxon>PACMAD clade</taxon>
        <taxon>Panicoideae</taxon>
        <taxon>Panicodae</taxon>
        <taxon>Paniceae</taxon>
        <taxon>Melinidinae</taxon>
        <taxon>Urochloa</taxon>
    </lineage>
</organism>
<keyword evidence="4" id="KW-1185">Reference proteome</keyword>
<keyword evidence="2" id="KW-0812">Transmembrane</keyword>
<feature type="transmembrane region" description="Helical" evidence="2">
    <location>
        <begin position="124"/>
        <end position="148"/>
    </location>
</feature>
<evidence type="ECO:0000313" key="3">
    <source>
        <dbReference type="EMBL" id="CAL4895410.1"/>
    </source>
</evidence>
<dbReference type="EMBL" id="OZ075120">
    <property type="protein sequence ID" value="CAL4895410.1"/>
    <property type="molecule type" value="Genomic_DNA"/>
</dbReference>